<name>A0A250DG61_9BURK</name>
<sequence length="71" mass="8035">MRQFQIRPLHPQVRPSHGRPSAHAGAPVRVNPAPHVDDEQALDRAAALWTTRRIRSFFLLLDPPGHGTTRR</sequence>
<dbReference type="AlphaFoldDB" id="A0A250DG61"/>
<dbReference type="KEGG" id="vbo:CKY39_09080"/>
<gene>
    <name evidence="1" type="ORF">CKY39_09080</name>
</gene>
<proteinExistence type="predicted"/>
<dbReference type="GeneID" id="82269833"/>
<accession>A0A250DG61</accession>
<evidence type="ECO:0000313" key="1">
    <source>
        <dbReference type="EMBL" id="ATA53348.1"/>
    </source>
</evidence>
<dbReference type="RefSeq" id="WP_095744190.1">
    <property type="nucleotide sequence ID" value="NZ_BKDH01000001.1"/>
</dbReference>
<organism evidence="1 2">
    <name type="scientific">Variovorax boronicumulans</name>
    <dbReference type="NCBI Taxonomy" id="436515"/>
    <lineage>
        <taxon>Bacteria</taxon>
        <taxon>Pseudomonadati</taxon>
        <taxon>Pseudomonadota</taxon>
        <taxon>Betaproteobacteria</taxon>
        <taxon>Burkholderiales</taxon>
        <taxon>Comamonadaceae</taxon>
        <taxon>Variovorax</taxon>
    </lineage>
</organism>
<evidence type="ECO:0000313" key="2">
    <source>
        <dbReference type="Proteomes" id="UP000217154"/>
    </source>
</evidence>
<dbReference type="Proteomes" id="UP000217154">
    <property type="component" value="Chromosome"/>
</dbReference>
<reference evidence="1 2" key="1">
    <citation type="submission" date="2017-09" db="EMBL/GenBank/DDBJ databases">
        <title>The diverse metabolic capabilities of V. boronicumulans make it an excellent choice for continued studies on novel biodegradation.</title>
        <authorList>
            <person name="Sun S."/>
        </authorList>
    </citation>
    <scope>NUCLEOTIDE SEQUENCE [LARGE SCALE GENOMIC DNA]</scope>
    <source>
        <strain evidence="1 2">J1</strain>
    </source>
</reference>
<protein>
    <submittedName>
        <fullName evidence="1">Uncharacterized protein</fullName>
    </submittedName>
</protein>
<dbReference type="EMBL" id="CP023284">
    <property type="protein sequence ID" value="ATA53348.1"/>
    <property type="molecule type" value="Genomic_DNA"/>
</dbReference>